<reference evidence="2 3" key="1">
    <citation type="submission" date="2019-10" db="EMBL/GenBank/DDBJ databases">
        <title>New genus of Silvanigrellaceae.</title>
        <authorList>
            <person name="Pitt A."/>
            <person name="Hahn M.W."/>
        </authorList>
    </citation>
    <scope>NUCLEOTIDE SEQUENCE [LARGE SCALE GENOMIC DNA]</scope>
    <source>
        <strain evidence="2 3">33A1-SZDP</strain>
    </source>
</reference>
<dbReference type="GO" id="GO:0005737">
    <property type="term" value="C:cytoplasm"/>
    <property type="evidence" value="ECO:0007669"/>
    <property type="project" value="TreeGrafter"/>
</dbReference>
<evidence type="ECO:0000313" key="3">
    <source>
        <dbReference type="Proteomes" id="UP000442694"/>
    </source>
</evidence>
<dbReference type="PANTHER" id="PTHR45663">
    <property type="entry name" value="GEO12009P1"/>
    <property type="match status" value="1"/>
</dbReference>
<evidence type="ECO:0000313" key="2">
    <source>
        <dbReference type="EMBL" id="KAB8029155.1"/>
    </source>
</evidence>
<dbReference type="GO" id="GO:0015035">
    <property type="term" value="F:protein-disulfide reductase activity"/>
    <property type="evidence" value="ECO:0007669"/>
    <property type="project" value="TreeGrafter"/>
</dbReference>
<dbReference type="InterPro" id="IPR013766">
    <property type="entry name" value="Thioredoxin_domain"/>
</dbReference>
<dbReference type="Pfam" id="PF00085">
    <property type="entry name" value="Thioredoxin"/>
    <property type="match status" value="1"/>
</dbReference>
<dbReference type="RefSeq" id="WP_152213496.1">
    <property type="nucleotide sequence ID" value="NZ_WFLN01000008.1"/>
</dbReference>
<keyword evidence="3" id="KW-1185">Reference proteome</keyword>
<dbReference type="EMBL" id="WFLN01000008">
    <property type="protein sequence ID" value="KAB8029155.1"/>
    <property type="molecule type" value="Genomic_DNA"/>
</dbReference>
<sequence>MSEFIEINDTNGEGELKKVNLALIDYYASWCGSCRMAAPMIKRVATDFGLPIFKIDAEKNEKLRELVAIENLPTVAIWKDDRMIASICTTKEEGLREFLKSHGIGV</sequence>
<evidence type="ECO:0000259" key="1">
    <source>
        <dbReference type="PROSITE" id="PS51352"/>
    </source>
</evidence>
<dbReference type="Proteomes" id="UP000442694">
    <property type="component" value="Unassembled WGS sequence"/>
</dbReference>
<dbReference type="PANTHER" id="PTHR45663:SF11">
    <property type="entry name" value="GEO12009P1"/>
    <property type="match status" value="1"/>
</dbReference>
<name>A0A833JE09_9BACT</name>
<comment type="caution">
    <text evidence="2">The sequence shown here is derived from an EMBL/GenBank/DDBJ whole genome shotgun (WGS) entry which is preliminary data.</text>
</comment>
<protein>
    <recommendedName>
        <fullName evidence="1">Thioredoxin domain-containing protein</fullName>
    </recommendedName>
</protein>
<dbReference type="AlphaFoldDB" id="A0A833JE09"/>
<feature type="domain" description="Thioredoxin" evidence="1">
    <location>
        <begin position="1"/>
        <end position="104"/>
    </location>
</feature>
<dbReference type="Gene3D" id="3.40.30.10">
    <property type="entry name" value="Glutaredoxin"/>
    <property type="match status" value="1"/>
</dbReference>
<accession>A0A833JE09</accession>
<proteinExistence type="predicted"/>
<dbReference type="SUPFAM" id="SSF52833">
    <property type="entry name" value="Thioredoxin-like"/>
    <property type="match status" value="1"/>
</dbReference>
<dbReference type="InterPro" id="IPR036249">
    <property type="entry name" value="Thioredoxin-like_sf"/>
</dbReference>
<dbReference type="PROSITE" id="PS51352">
    <property type="entry name" value="THIOREDOXIN_2"/>
    <property type="match status" value="1"/>
</dbReference>
<gene>
    <name evidence="2" type="ORF">GCL57_11500</name>
</gene>
<dbReference type="CDD" id="cd02947">
    <property type="entry name" value="TRX_family"/>
    <property type="match status" value="1"/>
</dbReference>
<organism evidence="2 3">
    <name type="scientific">Fluviispira multicolorata</name>
    <dbReference type="NCBI Taxonomy" id="2654512"/>
    <lineage>
        <taxon>Bacteria</taxon>
        <taxon>Pseudomonadati</taxon>
        <taxon>Bdellovibrionota</taxon>
        <taxon>Oligoflexia</taxon>
        <taxon>Silvanigrellales</taxon>
        <taxon>Silvanigrellaceae</taxon>
        <taxon>Fluviispira</taxon>
    </lineage>
</organism>
<dbReference type="PRINTS" id="PR00421">
    <property type="entry name" value="THIOREDOXIN"/>
</dbReference>